<dbReference type="CDD" id="cd07891">
    <property type="entry name" value="CYTH-like_CthTTM-like_1"/>
    <property type="match status" value="1"/>
</dbReference>
<name>A0A4S8NYY8_9HYPH</name>
<dbReference type="InterPro" id="IPR033469">
    <property type="entry name" value="CYTH-like_dom_sf"/>
</dbReference>
<dbReference type="PANTHER" id="PTHR40114:SF1">
    <property type="entry name" value="SLR0698 PROTEIN"/>
    <property type="match status" value="1"/>
</dbReference>
<dbReference type="PANTHER" id="PTHR40114">
    <property type="entry name" value="SLR0698 PROTEIN"/>
    <property type="match status" value="1"/>
</dbReference>
<proteinExistence type="predicted"/>
<gene>
    <name evidence="3" type="ORF">FAA97_16465</name>
</gene>
<dbReference type="PROSITE" id="PS51707">
    <property type="entry name" value="CYTH"/>
    <property type="match status" value="1"/>
</dbReference>
<protein>
    <submittedName>
        <fullName evidence="3">CYTH domain-containing protein</fullName>
    </submittedName>
</protein>
<feature type="domain" description="CYTH" evidence="2">
    <location>
        <begin position="2"/>
        <end position="149"/>
    </location>
</feature>
<accession>A0A4S8NYY8</accession>
<dbReference type="SMART" id="SM01118">
    <property type="entry name" value="CYTH"/>
    <property type="match status" value="1"/>
</dbReference>
<dbReference type="EMBL" id="STGV01000005">
    <property type="protein sequence ID" value="THV21602.1"/>
    <property type="molecule type" value="Genomic_DNA"/>
</dbReference>
<feature type="active site" description="Proton acceptor" evidence="1">
    <location>
        <position position="30"/>
    </location>
</feature>
<sequence length="162" mass="18379">MAKEIERKFLVRSDDWQSAVTSETRMKQAYLVAGSDRSVRIRTRNDTTAQLTLKFGTNSLVRDEFEYPVPYADALEMMGQATGTVIEKTRYTVSYRGFIWEIDVFGGAYQGLVIAEVEMASENDNPPLPLWLGREVTGDSRYSNQVLATQRPRPELVHAISH</sequence>
<dbReference type="SUPFAM" id="SSF55154">
    <property type="entry name" value="CYTH-like phosphatases"/>
    <property type="match status" value="1"/>
</dbReference>
<comment type="caution">
    <text evidence="3">The sequence shown here is derived from an EMBL/GenBank/DDBJ whole genome shotgun (WGS) entry which is preliminary data.</text>
</comment>
<dbReference type="InterPro" id="IPR012042">
    <property type="entry name" value="NeuTTM/CthTTM-like"/>
</dbReference>
<reference evidence="3 4" key="1">
    <citation type="submission" date="2019-04" db="EMBL/GenBank/DDBJ databases">
        <title>Genome sequence of strain shin9-1.</title>
        <authorList>
            <person name="Gao J."/>
            <person name="Sun J."/>
        </authorList>
    </citation>
    <scope>NUCLEOTIDE SEQUENCE [LARGE SCALE GENOMIC DNA]</scope>
    <source>
        <strain evidence="4">shin9-1</strain>
    </source>
</reference>
<dbReference type="RefSeq" id="WP_136599647.1">
    <property type="nucleotide sequence ID" value="NZ_STGV01000005.1"/>
</dbReference>
<dbReference type="InterPro" id="IPR023577">
    <property type="entry name" value="CYTH_domain"/>
</dbReference>
<dbReference type="AlphaFoldDB" id="A0A4S8NYY8"/>
<dbReference type="Gene3D" id="2.40.320.10">
    <property type="entry name" value="Hypothetical Protein Pfu-838710-001"/>
    <property type="match status" value="1"/>
</dbReference>
<dbReference type="Pfam" id="PF01928">
    <property type="entry name" value="CYTH"/>
    <property type="match status" value="1"/>
</dbReference>
<evidence type="ECO:0000256" key="1">
    <source>
        <dbReference type="PIRSR" id="PIRSR016487-1"/>
    </source>
</evidence>
<dbReference type="Proteomes" id="UP000308828">
    <property type="component" value="Unassembled WGS sequence"/>
</dbReference>
<organism evidence="3 4">
    <name type="scientific">Peteryoungia ipomoeae</name>
    <dbReference type="NCBI Taxonomy" id="1210932"/>
    <lineage>
        <taxon>Bacteria</taxon>
        <taxon>Pseudomonadati</taxon>
        <taxon>Pseudomonadota</taxon>
        <taxon>Alphaproteobacteria</taxon>
        <taxon>Hyphomicrobiales</taxon>
        <taxon>Rhizobiaceae</taxon>
        <taxon>Peteryoungia</taxon>
    </lineage>
</organism>
<evidence type="ECO:0000313" key="3">
    <source>
        <dbReference type="EMBL" id="THV21602.1"/>
    </source>
</evidence>
<keyword evidence="4" id="KW-1185">Reference proteome</keyword>
<dbReference type="PIRSF" id="PIRSF016487">
    <property type="entry name" value="CYTH_UCP016487"/>
    <property type="match status" value="1"/>
</dbReference>
<evidence type="ECO:0000313" key="4">
    <source>
        <dbReference type="Proteomes" id="UP000308828"/>
    </source>
</evidence>
<evidence type="ECO:0000259" key="2">
    <source>
        <dbReference type="PROSITE" id="PS51707"/>
    </source>
</evidence>
<dbReference type="OrthoDB" id="9805588at2"/>